<gene>
    <name evidence="9" type="ORF">CTEN210_05723</name>
</gene>
<feature type="transmembrane region" description="Helical" evidence="8">
    <location>
        <begin position="60"/>
        <end position="79"/>
    </location>
</feature>
<protein>
    <submittedName>
        <fullName evidence="9">Uncharacterized protein</fullName>
    </submittedName>
</protein>
<dbReference type="GO" id="GO:0022857">
    <property type="term" value="F:transmembrane transporter activity"/>
    <property type="evidence" value="ECO:0007669"/>
    <property type="project" value="InterPro"/>
</dbReference>
<feature type="transmembrane region" description="Helical" evidence="8">
    <location>
        <begin position="12"/>
        <end position="33"/>
    </location>
</feature>
<evidence type="ECO:0000256" key="3">
    <source>
        <dbReference type="ARBA" id="ARBA00022448"/>
    </source>
</evidence>
<dbReference type="GO" id="GO:0006865">
    <property type="term" value="P:amino acid transport"/>
    <property type="evidence" value="ECO:0007669"/>
    <property type="project" value="UniProtKB-KW"/>
</dbReference>
<dbReference type="InterPro" id="IPR052599">
    <property type="entry name" value="SLC43A_AATransporter"/>
</dbReference>
<keyword evidence="10" id="KW-1185">Reference proteome</keyword>
<keyword evidence="3" id="KW-0813">Transport</keyword>
<feature type="transmembrane region" description="Helical" evidence="8">
    <location>
        <begin position="304"/>
        <end position="327"/>
    </location>
</feature>
<dbReference type="Pfam" id="PF07690">
    <property type="entry name" value="MFS_1"/>
    <property type="match status" value="1"/>
</dbReference>
<dbReference type="GO" id="GO:0016020">
    <property type="term" value="C:membrane"/>
    <property type="evidence" value="ECO:0007669"/>
    <property type="project" value="UniProtKB-SubCell"/>
</dbReference>
<feature type="transmembrane region" description="Helical" evidence="8">
    <location>
        <begin position="242"/>
        <end position="262"/>
    </location>
</feature>
<feature type="transmembrane region" description="Helical" evidence="8">
    <location>
        <begin position="424"/>
        <end position="444"/>
    </location>
</feature>
<evidence type="ECO:0000256" key="7">
    <source>
        <dbReference type="ARBA" id="ARBA00023136"/>
    </source>
</evidence>
<keyword evidence="6 8" id="KW-1133">Transmembrane helix</keyword>
<proteinExistence type="inferred from homology"/>
<evidence type="ECO:0000256" key="8">
    <source>
        <dbReference type="SAM" id="Phobius"/>
    </source>
</evidence>
<sequence length="456" mass="50494">MSHERIISDQKRLALSAFVCFQNIIAGGLIYGWDGISGTILTATVENGGAGLSPSTAMNVFSVASSLACFSQLFLGFLQDRYSPKVCSLISNTLVGFGCFVFFSKQIEMYMIYVGAALIGIGGPGVQLSLIHLSNLYPGRENTALSFMTGTINLSFLVFPLIANLWRVHQVSFQVMFHLLGVLILVMVVLSFFFLPDITYEKVNNPSDGGNKEENNGGSVDDNTATDHLHTLKTCREQLQTLKFTFLVVFFTVTSFFANFYIGSISIEVRNVFVFKISLEMIPNSDFVKMGDTKILAGKNTNNFVQYFALISSFSGILFSPLAGYLLDIIGDHQTNMITCVLGISQAILLLLAKSRGLLLTSFLFYSLFRSFLYPCFFSGLAISFGFNHYGLLSGIGVAFSGAFFLSFAPLASKLVIEKEWTCLYLLQFFSLAMVFFFELKLFLNVKKEAKTYILE</sequence>
<dbReference type="SUPFAM" id="SSF103473">
    <property type="entry name" value="MFS general substrate transporter"/>
    <property type="match status" value="1"/>
</dbReference>
<comment type="caution">
    <text evidence="9">The sequence shown here is derived from an EMBL/GenBank/DDBJ whole genome shotgun (WGS) entry which is preliminary data.</text>
</comment>
<keyword evidence="7 8" id="KW-0472">Membrane</keyword>
<organism evidence="9 10">
    <name type="scientific">Chaetoceros tenuissimus</name>
    <dbReference type="NCBI Taxonomy" id="426638"/>
    <lineage>
        <taxon>Eukaryota</taxon>
        <taxon>Sar</taxon>
        <taxon>Stramenopiles</taxon>
        <taxon>Ochrophyta</taxon>
        <taxon>Bacillariophyta</taxon>
        <taxon>Coscinodiscophyceae</taxon>
        <taxon>Chaetocerotophycidae</taxon>
        <taxon>Chaetocerotales</taxon>
        <taxon>Chaetocerotaceae</taxon>
        <taxon>Chaetoceros</taxon>
    </lineage>
</organism>
<evidence type="ECO:0000256" key="6">
    <source>
        <dbReference type="ARBA" id="ARBA00022989"/>
    </source>
</evidence>
<feature type="transmembrane region" description="Helical" evidence="8">
    <location>
        <begin position="175"/>
        <end position="195"/>
    </location>
</feature>
<dbReference type="EMBL" id="BLLK01000038">
    <property type="protein sequence ID" value="GFH49247.1"/>
    <property type="molecule type" value="Genomic_DNA"/>
</dbReference>
<dbReference type="InterPro" id="IPR011701">
    <property type="entry name" value="MFS"/>
</dbReference>
<accession>A0AAD3H3H9</accession>
<dbReference type="PANTHER" id="PTHR20772">
    <property type="entry name" value="PROTEIN FMP42"/>
    <property type="match status" value="1"/>
</dbReference>
<dbReference type="Proteomes" id="UP001054902">
    <property type="component" value="Unassembled WGS sequence"/>
</dbReference>
<dbReference type="Gene3D" id="1.20.1250.20">
    <property type="entry name" value="MFS general substrate transporter like domains"/>
    <property type="match status" value="1"/>
</dbReference>
<dbReference type="PANTHER" id="PTHR20772:SF2">
    <property type="entry name" value="PROTEIN FMP42"/>
    <property type="match status" value="1"/>
</dbReference>
<evidence type="ECO:0000256" key="4">
    <source>
        <dbReference type="ARBA" id="ARBA00022692"/>
    </source>
</evidence>
<feature type="transmembrane region" description="Helical" evidence="8">
    <location>
        <begin position="334"/>
        <end position="353"/>
    </location>
</feature>
<feature type="transmembrane region" description="Helical" evidence="8">
    <location>
        <begin position="86"/>
        <end position="104"/>
    </location>
</feature>
<feature type="transmembrane region" description="Helical" evidence="8">
    <location>
        <begin position="359"/>
        <end position="383"/>
    </location>
</feature>
<evidence type="ECO:0000313" key="9">
    <source>
        <dbReference type="EMBL" id="GFH49247.1"/>
    </source>
</evidence>
<keyword evidence="4 8" id="KW-0812">Transmembrane</keyword>
<feature type="transmembrane region" description="Helical" evidence="8">
    <location>
        <begin position="390"/>
        <end position="412"/>
    </location>
</feature>
<feature type="transmembrane region" description="Helical" evidence="8">
    <location>
        <begin position="143"/>
        <end position="163"/>
    </location>
</feature>
<name>A0AAD3H3H9_9STRA</name>
<evidence type="ECO:0000256" key="5">
    <source>
        <dbReference type="ARBA" id="ARBA00022970"/>
    </source>
</evidence>
<evidence type="ECO:0000256" key="1">
    <source>
        <dbReference type="ARBA" id="ARBA00004141"/>
    </source>
</evidence>
<reference evidence="9 10" key="1">
    <citation type="journal article" date="2021" name="Sci. Rep.">
        <title>The genome of the diatom Chaetoceros tenuissimus carries an ancient integrated fragment of an extant virus.</title>
        <authorList>
            <person name="Hongo Y."/>
            <person name="Kimura K."/>
            <person name="Takaki Y."/>
            <person name="Yoshida Y."/>
            <person name="Baba S."/>
            <person name="Kobayashi G."/>
            <person name="Nagasaki K."/>
            <person name="Hano T."/>
            <person name="Tomaru Y."/>
        </authorList>
    </citation>
    <scope>NUCLEOTIDE SEQUENCE [LARGE SCALE GENOMIC DNA]</scope>
    <source>
        <strain evidence="9 10">NIES-3715</strain>
    </source>
</reference>
<comment type="similarity">
    <text evidence="2">Belongs to the SLC43A transporter (TC 2.A.1.44) family.</text>
</comment>
<dbReference type="AlphaFoldDB" id="A0AAD3H3H9"/>
<evidence type="ECO:0000256" key="2">
    <source>
        <dbReference type="ARBA" id="ARBA00006595"/>
    </source>
</evidence>
<comment type="subcellular location">
    <subcellularLocation>
        <location evidence="1">Membrane</location>
        <topology evidence="1">Multi-pass membrane protein</topology>
    </subcellularLocation>
</comment>
<feature type="transmembrane region" description="Helical" evidence="8">
    <location>
        <begin position="110"/>
        <end position="131"/>
    </location>
</feature>
<dbReference type="InterPro" id="IPR036259">
    <property type="entry name" value="MFS_trans_sf"/>
</dbReference>
<keyword evidence="5" id="KW-0029">Amino-acid transport</keyword>
<evidence type="ECO:0000313" key="10">
    <source>
        <dbReference type="Proteomes" id="UP001054902"/>
    </source>
</evidence>